<accession>A0A7W5CHD4</accession>
<dbReference type="Gene3D" id="3.30.70.1280">
    <property type="entry name" value="SP0830-like domains"/>
    <property type="match status" value="1"/>
</dbReference>
<dbReference type="Pfam" id="PF08002">
    <property type="entry name" value="DUF1697"/>
    <property type="match status" value="1"/>
</dbReference>
<dbReference type="AlphaFoldDB" id="A0A7W5CHD4"/>
<dbReference type="EMBL" id="JACHXY010000001">
    <property type="protein sequence ID" value="MBB3156934.1"/>
    <property type="molecule type" value="Genomic_DNA"/>
</dbReference>
<dbReference type="RefSeq" id="WP_183418428.1">
    <property type="nucleotide sequence ID" value="NZ_JACHXY010000001.1"/>
</dbReference>
<evidence type="ECO:0000313" key="1">
    <source>
        <dbReference type="EMBL" id="MBB3156934.1"/>
    </source>
</evidence>
<dbReference type="SUPFAM" id="SSF160379">
    <property type="entry name" value="SP0830-like"/>
    <property type="match status" value="1"/>
</dbReference>
<comment type="caution">
    <text evidence="1">The sequence shown here is derived from an EMBL/GenBank/DDBJ whole genome shotgun (WGS) entry which is preliminary data.</text>
</comment>
<reference evidence="1 2" key="1">
    <citation type="submission" date="2020-08" db="EMBL/GenBank/DDBJ databases">
        <title>Genomic Encyclopedia of Type Strains, Phase III (KMG-III): the genomes of soil and plant-associated and newly described type strains.</title>
        <authorList>
            <person name="Whitman W."/>
        </authorList>
    </citation>
    <scope>NUCLEOTIDE SEQUENCE [LARGE SCALE GENOMIC DNA]</scope>
    <source>
        <strain evidence="1 2">CECT 8356</strain>
    </source>
</reference>
<proteinExistence type="predicted"/>
<dbReference type="Proteomes" id="UP000543579">
    <property type="component" value="Unassembled WGS sequence"/>
</dbReference>
<gene>
    <name evidence="1" type="ORF">FHS07_000618</name>
</gene>
<evidence type="ECO:0000313" key="2">
    <source>
        <dbReference type="Proteomes" id="UP000543579"/>
    </source>
</evidence>
<sequence>MRHVAFVRNLNQGQRGHASTADLDAAFVDAGCQDVLPFQSNGTIVFSGEAVLAADAMSALTARTGVEREVFTLVWENLADIVDVHRHAEDAARRELTLHAPVRIALDGRSESEAARRRCRLLQTDVGWTVTANERDRESNATPVIERLTGTPATSRGLPTLARLVDRRP</sequence>
<organism evidence="1 2">
    <name type="scientific">Microbacterium proteolyticum</name>
    <dbReference type="NCBI Taxonomy" id="1572644"/>
    <lineage>
        <taxon>Bacteria</taxon>
        <taxon>Bacillati</taxon>
        <taxon>Actinomycetota</taxon>
        <taxon>Actinomycetes</taxon>
        <taxon>Micrococcales</taxon>
        <taxon>Microbacteriaceae</taxon>
        <taxon>Microbacterium</taxon>
    </lineage>
</organism>
<dbReference type="InterPro" id="IPR012545">
    <property type="entry name" value="DUF1697"/>
</dbReference>
<protein>
    <submittedName>
        <fullName evidence="1">Uncharacterized protein (DUF1697 family)</fullName>
    </submittedName>
</protein>
<name>A0A7W5CHD4_9MICO</name>